<protein>
    <submittedName>
        <fullName evidence="3">PucR family transcriptional regulator</fullName>
    </submittedName>
</protein>
<sequence>MSVTLDRIYYTAMRKYKMKLVAGSGGIWGQVTWIHQVEDKDVIGFLKGGELVVITGITNIGSESLFDYTEQLISKEACGLIINIGPYIKSVPASVLKLAEEHQFPVFTLPWDVHLVEFNREFCNEIMKTDQKSKNLCAAFRMAVFSPEKAEEYLPVLEDEGIGSDNRFCMVKCMPTLTEGEDGVDITKLFYDIRTYFERYVNKIFDKYVIFRKNHFLTMILPASEKSVIQNMLQEMLSFPKWQDGKGSLTFAVSDLSLEIKKLSQYYDALTWMCRIEYKEQIDIGFMDELGIATLFLTTKDKKFLEQYKEREIGTLEQYDAENATDYCNILYAYLKCNGKMSDVAELCYLHRNTISYHLKKISEILQCDLYSTVDRTKYYLALRIKELLEI</sequence>
<dbReference type="InterPro" id="IPR042070">
    <property type="entry name" value="PucR_C-HTH_sf"/>
</dbReference>
<dbReference type="InterPro" id="IPR051448">
    <property type="entry name" value="CdaR-like_regulators"/>
</dbReference>
<dbReference type="InterPro" id="IPR012914">
    <property type="entry name" value="PucR_dom"/>
</dbReference>
<dbReference type="AlphaFoldDB" id="A0A923RSR9"/>
<reference evidence="3" key="1">
    <citation type="submission" date="2020-08" db="EMBL/GenBank/DDBJ databases">
        <title>Genome public.</title>
        <authorList>
            <person name="Liu C."/>
            <person name="Sun Q."/>
        </authorList>
    </citation>
    <scope>NUCLEOTIDE SEQUENCE</scope>
    <source>
        <strain evidence="3">BX1005</strain>
    </source>
</reference>
<feature type="domain" description="Purine catabolism PurC-like" evidence="1">
    <location>
        <begin position="17"/>
        <end position="126"/>
    </location>
</feature>
<gene>
    <name evidence="3" type="ORF">H8S17_06845</name>
</gene>
<dbReference type="Proteomes" id="UP000606720">
    <property type="component" value="Unassembled WGS sequence"/>
</dbReference>
<dbReference type="PANTHER" id="PTHR33744:SF1">
    <property type="entry name" value="DNA-BINDING TRANSCRIPTIONAL ACTIVATOR ADER"/>
    <property type="match status" value="1"/>
</dbReference>
<organism evidence="3 4">
    <name type="scientific">Roseburia zhanii</name>
    <dbReference type="NCBI Taxonomy" id="2763064"/>
    <lineage>
        <taxon>Bacteria</taxon>
        <taxon>Bacillati</taxon>
        <taxon>Bacillota</taxon>
        <taxon>Clostridia</taxon>
        <taxon>Lachnospirales</taxon>
        <taxon>Lachnospiraceae</taxon>
        <taxon>Roseburia</taxon>
    </lineage>
</organism>
<dbReference type="EMBL" id="JACOPH010000004">
    <property type="protein sequence ID" value="MBC5713932.1"/>
    <property type="molecule type" value="Genomic_DNA"/>
</dbReference>
<evidence type="ECO:0000259" key="1">
    <source>
        <dbReference type="Pfam" id="PF07905"/>
    </source>
</evidence>
<dbReference type="Gene3D" id="1.10.10.2840">
    <property type="entry name" value="PucR C-terminal helix-turn-helix domain"/>
    <property type="match status" value="1"/>
</dbReference>
<keyword evidence="4" id="KW-1185">Reference proteome</keyword>
<dbReference type="Pfam" id="PF13556">
    <property type="entry name" value="HTH_30"/>
    <property type="match status" value="1"/>
</dbReference>
<dbReference type="Pfam" id="PF07905">
    <property type="entry name" value="PucR"/>
    <property type="match status" value="1"/>
</dbReference>
<name>A0A923RSR9_9FIRM</name>
<comment type="caution">
    <text evidence="3">The sequence shown here is derived from an EMBL/GenBank/DDBJ whole genome shotgun (WGS) entry which is preliminary data.</text>
</comment>
<feature type="domain" description="PucR C-terminal helix-turn-helix" evidence="2">
    <location>
        <begin position="330"/>
        <end position="385"/>
    </location>
</feature>
<evidence type="ECO:0000259" key="2">
    <source>
        <dbReference type="Pfam" id="PF13556"/>
    </source>
</evidence>
<proteinExistence type="predicted"/>
<evidence type="ECO:0000313" key="4">
    <source>
        <dbReference type="Proteomes" id="UP000606720"/>
    </source>
</evidence>
<dbReference type="InterPro" id="IPR025736">
    <property type="entry name" value="PucR_C-HTH_dom"/>
</dbReference>
<dbReference type="RefSeq" id="WP_186866719.1">
    <property type="nucleotide sequence ID" value="NZ_JACOPH010000004.1"/>
</dbReference>
<accession>A0A923RSR9</accession>
<dbReference type="PANTHER" id="PTHR33744">
    <property type="entry name" value="CARBOHYDRATE DIACID REGULATOR"/>
    <property type="match status" value="1"/>
</dbReference>
<evidence type="ECO:0000313" key="3">
    <source>
        <dbReference type="EMBL" id="MBC5713932.1"/>
    </source>
</evidence>